<sequence>MNFGLCSFFSCRFFFIFICSECAFPEEITNIAVDDRVVRSGDGCYANAAHLRNKCFAISCKFCWFFSYCLYHCLDQSCSRRCVEAKIFQSLI</sequence>
<dbReference type="AlphaFoldDB" id="A0A2M4C9K6"/>
<organism evidence="2">
    <name type="scientific">Anopheles marajoara</name>
    <dbReference type="NCBI Taxonomy" id="58244"/>
    <lineage>
        <taxon>Eukaryota</taxon>
        <taxon>Metazoa</taxon>
        <taxon>Ecdysozoa</taxon>
        <taxon>Arthropoda</taxon>
        <taxon>Hexapoda</taxon>
        <taxon>Insecta</taxon>
        <taxon>Pterygota</taxon>
        <taxon>Neoptera</taxon>
        <taxon>Endopterygota</taxon>
        <taxon>Diptera</taxon>
        <taxon>Nematocera</taxon>
        <taxon>Culicoidea</taxon>
        <taxon>Culicidae</taxon>
        <taxon>Anophelinae</taxon>
        <taxon>Anopheles</taxon>
    </lineage>
</organism>
<accession>A0A2M4C9K6</accession>
<reference evidence="2" key="1">
    <citation type="submission" date="2018-01" db="EMBL/GenBank/DDBJ databases">
        <title>An insight into the sialome of Amazonian anophelines.</title>
        <authorList>
            <person name="Ribeiro J.M."/>
            <person name="Scarpassa V."/>
            <person name="Calvo E."/>
        </authorList>
    </citation>
    <scope>NUCLEOTIDE SEQUENCE</scope>
    <source>
        <tissue evidence="2">Salivary glands</tissue>
    </source>
</reference>
<keyword evidence="1" id="KW-0732">Signal</keyword>
<protein>
    <submittedName>
        <fullName evidence="2">Putative secreted protein</fullName>
    </submittedName>
</protein>
<dbReference type="EMBL" id="GGFJ01012866">
    <property type="protein sequence ID" value="MBW62007.1"/>
    <property type="molecule type" value="Transcribed_RNA"/>
</dbReference>
<name>A0A2M4C9K6_9DIPT</name>
<feature type="signal peptide" evidence="1">
    <location>
        <begin position="1"/>
        <end position="25"/>
    </location>
</feature>
<evidence type="ECO:0000256" key="1">
    <source>
        <dbReference type="SAM" id="SignalP"/>
    </source>
</evidence>
<proteinExistence type="predicted"/>
<feature type="chain" id="PRO_5014934683" evidence="1">
    <location>
        <begin position="26"/>
        <end position="92"/>
    </location>
</feature>
<evidence type="ECO:0000313" key="2">
    <source>
        <dbReference type="EMBL" id="MBW62007.1"/>
    </source>
</evidence>